<sequence length="90" mass="10122">MEETNNASSTSLTLGGILSIKQTPPYRVHDRTLLDLIRNEQTSGNESKKMRKMFRDKFRLKLAGAVCANTSFVYIAGEQLKSFNIDRNGP</sequence>
<dbReference type="Proteomes" id="UP001229421">
    <property type="component" value="Unassembled WGS sequence"/>
</dbReference>
<evidence type="ECO:0000313" key="3">
    <source>
        <dbReference type="Proteomes" id="UP001229421"/>
    </source>
</evidence>
<accession>A0AAD8L411</accession>
<reference evidence="2" key="1">
    <citation type="journal article" date="2023" name="bioRxiv">
        <title>Improved chromosome-level genome assembly for marigold (Tagetes erecta).</title>
        <authorList>
            <person name="Jiang F."/>
            <person name="Yuan L."/>
            <person name="Wang S."/>
            <person name="Wang H."/>
            <person name="Xu D."/>
            <person name="Wang A."/>
            <person name="Fan W."/>
        </authorList>
    </citation>
    <scope>NUCLEOTIDE SEQUENCE</scope>
    <source>
        <strain evidence="2">WSJ</strain>
        <tissue evidence="2">Leaf</tissue>
    </source>
</reference>
<dbReference type="EMBL" id="JAUHHV010000002">
    <property type="protein sequence ID" value="KAK1432371.1"/>
    <property type="molecule type" value="Genomic_DNA"/>
</dbReference>
<evidence type="ECO:0000313" key="2">
    <source>
        <dbReference type="EMBL" id="KAK1432371.1"/>
    </source>
</evidence>
<comment type="caution">
    <text evidence="2">The sequence shown here is derived from an EMBL/GenBank/DDBJ whole genome shotgun (WGS) entry which is preliminary data.</text>
</comment>
<protein>
    <submittedName>
        <fullName evidence="2">Uncharacterized protein</fullName>
    </submittedName>
</protein>
<keyword evidence="1" id="KW-1133">Transmembrane helix</keyword>
<keyword evidence="1" id="KW-0812">Transmembrane</keyword>
<keyword evidence="1" id="KW-0472">Membrane</keyword>
<gene>
    <name evidence="2" type="ORF">QVD17_09267</name>
</gene>
<name>A0AAD8L411_TARER</name>
<feature type="transmembrane region" description="Helical" evidence="1">
    <location>
        <begin position="58"/>
        <end position="77"/>
    </location>
</feature>
<proteinExistence type="predicted"/>
<organism evidence="2 3">
    <name type="scientific">Tagetes erecta</name>
    <name type="common">African marigold</name>
    <dbReference type="NCBI Taxonomy" id="13708"/>
    <lineage>
        <taxon>Eukaryota</taxon>
        <taxon>Viridiplantae</taxon>
        <taxon>Streptophyta</taxon>
        <taxon>Embryophyta</taxon>
        <taxon>Tracheophyta</taxon>
        <taxon>Spermatophyta</taxon>
        <taxon>Magnoliopsida</taxon>
        <taxon>eudicotyledons</taxon>
        <taxon>Gunneridae</taxon>
        <taxon>Pentapetalae</taxon>
        <taxon>asterids</taxon>
        <taxon>campanulids</taxon>
        <taxon>Asterales</taxon>
        <taxon>Asteraceae</taxon>
        <taxon>Asteroideae</taxon>
        <taxon>Heliantheae alliance</taxon>
        <taxon>Tageteae</taxon>
        <taxon>Tagetes</taxon>
    </lineage>
</organism>
<dbReference type="AlphaFoldDB" id="A0AAD8L411"/>
<evidence type="ECO:0000256" key="1">
    <source>
        <dbReference type="SAM" id="Phobius"/>
    </source>
</evidence>
<keyword evidence="3" id="KW-1185">Reference proteome</keyword>